<name>A0ABT7RG30_9BACI</name>
<organism evidence="1 2">
    <name type="scientific">Bacillus hominis</name>
    <dbReference type="NCBI Taxonomy" id="2817478"/>
    <lineage>
        <taxon>Bacteria</taxon>
        <taxon>Bacillati</taxon>
        <taxon>Bacillota</taxon>
        <taxon>Bacilli</taxon>
        <taxon>Bacillales</taxon>
        <taxon>Bacillaceae</taxon>
        <taxon>Bacillus</taxon>
        <taxon>Bacillus cereus group</taxon>
    </lineage>
</organism>
<sequence>MTYSIFRWAYFSYPGYELQFRGKMNTFFDEKYLIGFYTKVGFTVKNGYFNLIVQRNDFHIFCTDTESRISNMYFAFMTKQKNHHNNALDDFQNKFQSSLLDIQTQYKTMSLVSFIKQRYFQR</sequence>
<keyword evidence="2" id="KW-1185">Reference proteome</keyword>
<dbReference type="Proteomes" id="UP001224139">
    <property type="component" value="Unassembled WGS sequence"/>
</dbReference>
<accession>A0ABT7RG30</accession>
<comment type="caution">
    <text evidence="1">The sequence shown here is derived from an EMBL/GenBank/DDBJ whole genome shotgun (WGS) entry which is preliminary data.</text>
</comment>
<reference evidence="1 2" key="1">
    <citation type="submission" date="2023-06" db="EMBL/GenBank/DDBJ databases">
        <title>Comparative genomics of Bacillaceae isolates and their secondary metabolite potential.</title>
        <authorList>
            <person name="Song L."/>
            <person name="Nielsen L.J."/>
            <person name="Mohite O."/>
            <person name="Xu X."/>
            <person name="Weber T."/>
            <person name="Kovacs A.T."/>
        </authorList>
    </citation>
    <scope>NUCLEOTIDE SEQUENCE [LARGE SCALE GENOMIC DNA]</scope>
    <source>
        <strain evidence="1 2">DX2.1</strain>
    </source>
</reference>
<gene>
    <name evidence="1" type="ORF">QUG02_28320</name>
</gene>
<proteinExistence type="predicted"/>
<evidence type="ECO:0000313" key="2">
    <source>
        <dbReference type="Proteomes" id="UP001224139"/>
    </source>
</evidence>
<protein>
    <submittedName>
        <fullName evidence="1">Uncharacterized protein</fullName>
    </submittedName>
</protein>
<dbReference type="EMBL" id="JAUCFG010000004">
    <property type="protein sequence ID" value="MDM5441907.1"/>
    <property type="molecule type" value="Genomic_DNA"/>
</dbReference>
<evidence type="ECO:0000313" key="1">
    <source>
        <dbReference type="EMBL" id="MDM5441907.1"/>
    </source>
</evidence>